<evidence type="ECO:0000313" key="2">
    <source>
        <dbReference type="EMBL" id="OXU26968.1"/>
    </source>
</evidence>
<keyword evidence="3" id="KW-1185">Reference proteome</keyword>
<feature type="chain" id="PRO_5012172519" evidence="1">
    <location>
        <begin position="24"/>
        <end position="127"/>
    </location>
</feature>
<name>A0A232F928_9HYME</name>
<organism evidence="2 3">
    <name type="scientific">Trichomalopsis sarcophagae</name>
    <dbReference type="NCBI Taxonomy" id="543379"/>
    <lineage>
        <taxon>Eukaryota</taxon>
        <taxon>Metazoa</taxon>
        <taxon>Ecdysozoa</taxon>
        <taxon>Arthropoda</taxon>
        <taxon>Hexapoda</taxon>
        <taxon>Insecta</taxon>
        <taxon>Pterygota</taxon>
        <taxon>Neoptera</taxon>
        <taxon>Endopterygota</taxon>
        <taxon>Hymenoptera</taxon>
        <taxon>Apocrita</taxon>
        <taxon>Proctotrupomorpha</taxon>
        <taxon>Chalcidoidea</taxon>
        <taxon>Pteromalidae</taxon>
        <taxon>Pteromalinae</taxon>
        <taxon>Trichomalopsis</taxon>
    </lineage>
</organism>
<sequence>MQSSHVAVVLLLTSLMQLQRASSTGFGVGRRLPSDEEILSLSEKSRGSADYVVNFAKTYSVEDDDESRLITRLVVEDAMPESGAQAAIIAGGPGQSFVSLAYTIPRYSEMEFEVRIYSKRAAFRKIP</sequence>
<protein>
    <submittedName>
        <fullName evidence="2">Uncharacterized protein</fullName>
    </submittedName>
</protein>
<evidence type="ECO:0000313" key="3">
    <source>
        <dbReference type="Proteomes" id="UP000215335"/>
    </source>
</evidence>
<proteinExistence type="predicted"/>
<keyword evidence="1" id="KW-0732">Signal</keyword>
<dbReference type="AlphaFoldDB" id="A0A232F928"/>
<dbReference type="Proteomes" id="UP000215335">
    <property type="component" value="Unassembled WGS sequence"/>
</dbReference>
<gene>
    <name evidence="2" type="ORF">TSAR_008789</name>
</gene>
<dbReference type="OrthoDB" id="7699078at2759"/>
<comment type="caution">
    <text evidence="2">The sequence shown here is derived from an EMBL/GenBank/DDBJ whole genome shotgun (WGS) entry which is preliminary data.</text>
</comment>
<reference evidence="2 3" key="1">
    <citation type="journal article" date="2017" name="Curr. Biol.">
        <title>The Evolution of Venom by Co-option of Single-Copy Genes.</title>
        <authorList>
            <person name="Martinson E.O."/>
            <person name="Mrinalini"/>
            <person name="Kelkar Y.D."/>
            <person name="Chang C.H."/>
            <person name="Werren J.H."/>
        </authorList>
    </citation>
    <scope>NUCLEOTIDE SEQUENCE [LARGE SCALE GENOMIC DNA]</scope>
    <source>
        <strain evidence="2 3">Alberta</strain>
        <tissue evidence="2">Whole body</tissue>
    </source>
</reference>
<dbReference type="EMBL" id="NNAY01000686">
    <property type="protein sequence ID" value="OXU26968.1"/>
    <property type="molecule type" value="Genomic_DNA"/>
</dbReference>
<dbReference type="Pfam" id="PF15868">
    <property type="entry name" value="MBF2"/>
    <property type="match status" value="1"/>
</dbReference>
<accession>A0A232F928</accession>
<evidence type="ECO:0000256" key="1">
    <source>
        <dbReference type="SAM" id="SignalP"/>
    </source>
</evidence>
<feature type="signal peptide" evidence="1">
    <location>
        <begin position="1"/>
        <end position="23"/>
    </location>
</feature>
<dbReference type="InterPro" id="IPR031734">
    <property type="entry name" value="MBF2"/>
</dbReference>